<sequence>MPPHPYSASSPQPKSSPPHSKQQNQQTMSQRDVYTMKEFFEVLSLQEQTVFLEIKRQQHSVTAGATNSSICSLGDIMEMMALQEKKAVFEKKRREKLANPNVRRPSVLELFGELHYSEPLPPSPPPPVDHDDRADPTSSSPANFSLGESSSSFSGEVRDSEEEWRDPNHAAPRRGRNVGEGNNRSA</sequence>
<evidence type="ECO:0000313" key="2">
    <source>
        <dbReference type="EMBL" id="VFQ68183.1"/>
    </source>
</evidence>
<name>A0A484KR36_9ASTE</name>
<dbReference type="EMBL" id="OOIL02000669">
    <property type="protein sequence ID" value="VFQ68183.1"/>
    <property type="molecule type" value="Genomic_DNA"/>
</dbReference>
<feature type="compositionally biased region" description="Low complexity" evidence="1">
    <location>
        <begin position="1"/>
        <end position="26"/>
    </location>
</feature>
<reference evidence="2 3" key="1">
    <citation type="submission" date="2018-04" db="EMBL/GenBank/DDBJ databases">
        <authorList>
            <person name="Vogel A."/>
        </authorList>
    </citation>
    <scope>NUCLEOTIDE SEQUENCE [LARGE SCALE GENOMIC DNA]</scope>
</reference>
<feature type="region of interest" description="Disordered" evidence="1">
    <location>
        <begin position="1"/>
        <end position="29"/>
    </location>
</feature>
<dbReference type="Proteomes" id="UP000595140">
    <property type="component" value="Unassembled WGS sequence"/>
</dbReference>
<proteinExistence type="predicted"/>
<feature type="region of interest" description="Disordered" evidence="1">
    <location>
        <begin position="115"/>
        <end position="186"/>
    </location>
</feature>
<gene>
    <name evidence="2" type="ORF">CCAM_LOCUS9959</name>
</gene>
<organism evidence="2 3">
    <name type="scientific">Cuscuta campestris</name>
    <dbReference type="NCBI Taxonomy" id="132261"/>
    <lineage>
        <taxon>Eukaryota</taxon>
        <taxon>Viridiplantae</taxon>
        <taxon>Streptophyta</taxon>
        <taxon>Embryophyta</taxon>
        <taxon>Tracheophyta</taxon>
        <taxon>Spermatophyta</taxon>
        <taxon>Magnoliopsida</taxon>
        <taxon>eudicotyledons</taxon>
        <taxon>Gunneridae</taxon>
        <taxon>Pentapetalae</taxon>
        <taxon>asterids</taxon>
        <taxon>lamiids</taxon>
        <taxon>Solanales</taxon>
        <taxon>Convolvulaceae</taxon>
        <taxon>Cuscuteae</taxon>
        <taxon>Cuscuta</taxon>
        <taxon>Cuscuta subgen. Grammica</taxon>
        <taxon>Cuscuta sect. Cleistogrammica</taxon>
    </lineage>
</organism>
<evidence type="ECO:0000313" key="3">
    <source>
        <dbReference type="Proteomes" id="UP000595140"/>
    </source>
</evidence>
<keyword evidence="3" id="KW-1185">Reference proteome</keyword>
<feature type="compositionally biased region" description="Low complexity" evidence="1">
    <location>
        <begin position="144"/>
        <end position="155"/>
    </location>
</feature>
<evidence type="ECO:0000256" key="1">
    <source>
        <dbReference type="SAM" id="MobiDB-lite"/>
    </source>
</evidence>
<dbReference type="AlphaFoldDB" id="A0A484KR36"/>
<dbReference type="OrthoDB" id="1304789at2759"/>
<protein>
    <submittedName>
        <fullName evidence="2">Uncharacterized protein</fullName>
    </submittedName>
</protein>
<accession>A0A484KR36</accession>